<organism evidence="1 2">
    <name type="scientific">Neophaeococcomyces mojaviensis</name>
    <dbReference type="NCBI Taxonomy" id="3383035"/>
    <lineage>
        <taxon>Eukaryota</taxon>
        <taxon>Fungi</taxon>
        <taxon>Dikarya</taxon>
        <taxon>Ascomycota</taxon>
        <taxon>Pezizomycotina</taxon>
        <taxon>Eurotiomycetes</taxon>
        <taxon>Chaetothyriomycetidae</taxon>
        <taxon>Chaetothyriales</taxon>
        <taxon>Chaetothyriales incertae sedis</taxon>
        <taxon>Neophaeococcomyces</taxon>
    </lineage>
</organism>
<sequence>MIQKIAVLYDSTDHSDIIQEIDGKSNELMKGHGGSDVYLYVEARTLKPEDALSSLNIAIENDERCGWSDLSKGAGGTYVYLECERNASDHRITEVRLLRSSEKSDIDYVRSRGYDGMTGDICDGRGGDYVYLIWKTTRLR</sequence>
<protein>
    <submittedName>
        <fullName evidence="1">Uncharacterized protein</fullName>
    </submittedName>
</protein>
<name>A0ACC3A605_9EURO</name>
<evidence type="ECO:0000313" key="1">
    <source>
        <dbReference type="EMBL" id="KAJ9655943.1"/>
    </source>
</evidence>
<dbReference type="EMBL" id="JAPDRQ010000086">
    <property type="protein sequence ID" value="KAJ9655943.1"/>
    <property type="molecule type" value="Genomic_DNA"/>
</dbReference>
<evidence type="ECO:0000313" key="2">
    <source>
        <dbReference type="Proteomes" id="UP001172386"/>
    </source>
</evidence>
<reference evidence="1" key="1">
    <citation type="submission" date="2022-10" db="EMBL/GenBank/DDBJ databases">
        <title>Culturing micro-colonial fungi from biological soil crusts in the Mojave desert and describing Neophaeococcomyces mojavensis, and introducing the new genera and species Taxawa tesnikishii.</title>
        <authorList>
            <person name="Kurbessoian T."/>
            <person name="Stajich J.E."/>
        </authorList>
    </citation>
    <scope>NUCLEOTIDE SEQUENCE</scope>
    <source>
        <strain evidence="1">JES_112</strain>
    </source>
</reference>
<accession>A0ACC3A605</accession>
<gene>
    <name evidence="1" type="ORF">H2198_005291</name>
</gene>
<proteinExistence type="predicted"/>
<comment type="caution">
    <text evidence="1">The sequence shown here is derived from an EMBL/GenBank/DDBJ whole genome shotgun (WGS) entry which is preliminary data.</text>
</comment>
<dbReference type="Proteomes" id="UP001172386">
    <property type="component" value="Unassembled WGS sequence"/>
</dbReference>
<keyword evidence="2" id="KW-1185">Reference proteome</keyword>